<name>A0AAV7UYR1_PLEWA</name>
<sequence>MSPRARERQDQKAVIRDAKSPTAAANLLDRVAPRWRRARTHRREAWWEWRAQCLPWSLLPPVDLTGKRSDRPVRTYASGRKWCTLPSGGL</sequence>
<reference evidence="1" key="1">
    <citation type="journal article" date="2022" name="bioRxiv">
        <title>Sequencing and chromosome-scale assembly of the giantPleurodeles waltlgenome.</title>
        <authorList>
            <person name="Brown T."/>
            <person name="Elewa A."/>
            <person name="Iarovenko S."/>
            <person name="Subramanian E."/>
            <person name="Araus A.J."/>
            <person name="Petzold A."/>
            <person name="Susuki M."/>
            <person name="Suzuki K.-i.T."/>
            <person name="Hayashi T."/>
            <person name="Toyoda A."/>
            <person name="Oliveira C."/>
            <person name="Osipova E."/>
            <person name="Leigh N.D."/>
            <person name="Simon A."/>
            <person name="Yun M.H."/>
        </authorList>
    </citation>
    <scope>NUCLEOTIDE SEQUENCE</scope>
    <source>
        <strain evidence="1">20211129_DDA</strain>
        <tissue evidence="1">Liver</tissue>
    </source>
</reference>
<keyword evidence="2" id="KW-1185">Reference proteome</keyword>
<dbReference type="Proteomes" id="UP001066276">
    <property type="component" value="Chromosome 2_2"/>
</dbReference>
<protein>
    <submittedName>
        <fullName evidence="1">Uncharacterized protein</fullName>
    </submittedName>
</protein>
<evidence type="ECO:0000313" key="2">
    <source>
        <dbReference type="Proteomes" id="UP001066276"/>
    </source>
</evidence>
<dbReference type="EMBL" id="JANPWB010000004">
    <property type="protein sequence ID" value="KAJ1193696.1"/>
    <property type="molecule type" value="Genomic_DNA"/>
</dbReference>
<organism evidence="1 2">
    <name type="scientific">Pleurodeles waltl</name>
    <name type="common">Iberian ribbed newt</name>
    <dbReference type="NCBI Taxonomy" id="8319"/>
    <lineage>
        <taxon>Eukaryota</taxon>
        <taxon>Metazoa</taxon>
        <taxon>Chordata</taxon>
        <taxon>Craniata</taxon>
        <taxon>Vertebrata</taxon>
        <taxon>Euteleostomi</taxon>
        <taxon>Amphibia</taxon>
        <taxon>Batrachia</taxon>
        <taxon>Caudata</taxon>
        <taxon>Salamandroidea</taxon>
        <taxon>Salamandridae</taxon>
        <taxon>Pleurodelinae</taxon>
        <taxon>Pleurodeles</taxon>
    </lineage>
</organism>
<comment type="caution">
    <text evidence="1">The sequence shown here is derived from an EMBL/GenBank/DDBJ whole genome shotgun (WGS) entry which is preliminary data.</text>
</comment>
<proteinExistence type="predicted"/>
<accession>A0AAV7UYR1</accession>
<evidence type="ECO:0000313" key="1">
    <source>
        <dbReference type="EMBL" id="KAJ1193696.1"/>
    </source>
</evidence>
<gene>
    <name evidence="1" type="ORF">NDU88_002992</name>
</gene>
<dbReference type="AlphaFoldDB" id="A0AAV7UYR1"/>